<reference evidence="2" key="1">
    <citation type="journal article" date="2016" name="Sci. Rep.">
        <title>Genome analysis of the kiwifruit canker pathogen Pseudomonas syringae pv. actinidiae biovar 5.</title>
        <authorList>
            <person name="Fujikawa T."/>
            <person name="Sawada H."/>
        </authorList>
    </citation>
    <scope>NUCLEOTIDE SEQUENCE [LARGE SCALE GENOMIC DNA]</scope>
    <source>
        <strain evidence="2">MAFF 212061</strain>
    </source>
</reference>
<gene>
    <name evidence="1" type="ORF">CFN58_02330</name>
</gene>
<evidence type="ECO:0000313" key="1">
    <source>
        <dbReference type="EMBL" id="OZI87680.1"/>
    </source>
</evidence>
<organism evidence="1 2">
    <name type="scientific">Pseudomonas avellanae</name>
    <dbReference type="NCBI Taxonomy" id="46257"/>
    <lineage>
        <taxon>Bacteria</taxon>
        <taxon>Pseudomonadati</taxon>
        <taxon>Pseudomonadota</taxon>
        <taxon>Gammaproteobacteria</taxon>
        <taxon>Pseudomonadales</taxon>
        <taxon>Pseudomonadaceae</taxon>
        <taxon>Pseudomonas</taxon>
    </lineage>
</organism>
<dbReference type="EMBL" id="NKQU01000033">
    <property type="protein sequence ID" value="OZI87680.1"/>
    <property type="molecule type" value="Genomic_DNA"/>
</dbReference>
<dbReference type="Proteomes" id="UP000217163">
    <property type="component" value="Unassembled WGS sequence"/>
</dbReference>
<comment type="caution">
    <text evidence="1">The sequence shown here is derived from an EMBL/GenBank/DDBJ whole genome shotgun (WGS) entry which is preliminary data.</text>
</comment>
<accession>A0A261WNZ0</accession>
<name>A0A261WNZ0_9PSED</name>
<sequence length="728" mass="79554">MVGLEKIGSVVLLANAQEQRQIAAELVDDLLTTQHQIEFRLETMQTPSLDEAKAMVLKACEIVLNVRALHGLPAAQERKLIEWLKVRDISIGKASFHFDFNILEQWVGKHEEMLLMMLGTDYSSLVADEAEAGRSQTLELPTVAGRVDRLFASLAAKGEESRADLWRLIDRYLKLPALELQSCALTTLEQSHQLAGAQPLSACLITIVRNLIEHPNPAVNFERGFRWVLSTASARFEELSKEAKSSLSDLGENLSGGESYQGDAVALFEQIIQREPGMLAQVSANWVEDFAEGLPLECCASLLKAYADLPEDVQSNVIAYFDTGFTATTLPERFGKLYALAATNIPSKSWDSGLLHDHLDRSLSRLPTRVSRPVEDLDDLLVGLSKVYLRGSPATIATCLRDTFSSASSYPTQHERLHQYFAGTWPSTDVVQPGYAPDTIFSDAINVGRRSPKEAGRGLLSSLDSMIESGIVGLERDTELMELACLIWQAHPVEAQEFLTRDSRRLTPGQIAQLPGAIDWESSEEVSWLRGAWGKTVSELDTSERTATTLLVLALGPIGSAQLPDQALSLWINCLGNGGYQGLVQALIATEASDDGRRRLWRLVASLNPAPTPTELIDLGIRVLPMAAAPETAAAVNNDLESICNRLGDQESRLGTAKLLLATIPSCSSVTIKTNLARLAFGLGTHAALSAVDESKLSDDDVQVIADAFGKGRELTKLKSRFEKLERS</sequence>
<evidence type="ECO:0000313" key="2">
    <source>
        <dbReference type="Proteomes" id="UP000217163"/>
    </source>
</evidence>
<dbReference type="AlphaFoldDB" id="A0A261WNZ0"/>
<proteinExistence type="predicted"/>
<protein>
    <submittedName>
        <fullName evidence="1">Uncharacterized protein</fullName>
    </submittedName>
</protein>